<dbReference type="PANTHER" id="PTHR30244">
    <property type="entry name" value="TRANSAMINASE"/>
    <property type="match status" value="1"/>
</dbReference>
<gene>
    <name evidence="4" type="ORF">CRENPOLYSF1_150084</name>
</gene>
<evidence type="ECO:0000256" key="1">
    <source>
        <dbReference type="ARBA" id="ARBA00022898"/>
    </source>
</evidence>
<evidence type="ECO:0000256" key="2">
    <source>
        <dbReference type="ARBA" id="ARBA00037999"/>
    </source>
</evidence>
<organism evidence="4 5">
    <name type="scientific">Crenothrix polyspora</name>
    <dbReference type="NCBI Taxonomy" id="360316"/>
    <lineage>
        <taxon>Bacteria</taxon>
        <taxon>Pseudomonadati</taxon>
        <taxon>Pseudomonadota</taxon>
        <taxon>Gammaproteobacteria</taxon>
        <taxon>Methylococcales</taxon>
        <taxon>Crenotrichaceae</taxon>
        <taxon>Crenothrix</taxon>
    </lineage>
</organism>
<sequence>MPLSGRYALALALEHIGLRPDDAVLLPAYHCEAMIAPVKCLCATPVFYAINPDTSIKLDDVKHKITPQIKVIVVTHYFGFIQDLTAIRALCDQHGIKLIEDCAHAFFGRYKNQRVGKVGDYAIASTMKFLPVYEGGLLCSETINLTDVKVTVPGISFQLKSLINSIEKSIAYKRLGIVGKCLKVLLGLKNTVWMTLKKLRPSSGVSQGPSSSDGGYGLDEAWVHKGISLFSRLIISQYALNDSAYRRREIYQKLHAALAPLPNSRALFESLPDQIVPWVYPLYVDYPQQSFIELKMQGIPIWRFGEFLDAQINVQVCSVSIDYSRHIFQFPCHQSLTDQEVDWMIACIAHTLSKEV</sequence>
<dbReference type="Gene3D" id="3.90.1150.10">
    <property type="entry name" value="Aspartate Aminotransferase, domain 1"/>
    <property type="match status" value="1"/>
</dbReference>
<dbReference type="Proteomes" id="UP000195667">
    <property type="component" value="Unassembled WGS sequence"/>
</dbReference>
<proteinExistence type="inferred from homology"/>
<dbReference type="PANTHER" id="PTHR30244:SF34">
    <property type="entry name" value="DTDP-4-AMINO-4,6-DIDEOXYGALACTOSE TRANSAMINASE"/>
    <property type="match status" value="1"/>
</dbReference>
<dbReference type="Gene3D" id="3.40.640.10">
    <property type="entry name" value="Type I PLP-dependent aspartate aminotransferase-like (Major domain)"/>
    <property type="match status" value="1"/>
</dbReference>
<dbReference type="SUPFAM" id="SSF53383">
    <property type="entry name" value="PLP-dependent transferases"/>
    <property type="match status" value="1"/>
</dbReference>
<dbReference type="EMBL" id="FUKI01000057">
    <property type="protein sequence ID" value="SJM90653.1"/>
    <property type="molecule type" value="Genomic_DNA"/>
</dbReference>
<dbReference type="InterPro" id="IPR015421">
    <property type="entry name" value="PyrdxlP-dep_Trfase_major"/>
</dbReference>
<reference evidence="5" key="1">
    <citation type="submission" date="2017-02" db="EMBL/GenBank/DDBJ databases">
        <authorList>
            <person name="Daims H."/>
        </authorList>
    </citation>
    <scope>NUCLEOTIDE SEQUENCE [LARGE SCALE GENOMIC DNA]</scope>
</reference>
<dbReference type="GO" id="GO:0030170">
    <property type="term" value="F:pyridoxal phosphate binding"/>
    <property type="evidence" value="ECO:0007669"/>
    <property type="project" value="TreeGrafter"/>
</dbReference>
<evidence type="ECO:0008006" key="6">
    <source>
        <dbReference type="Google" id="ProtNLM"/>
    </source>
</evidence>
<dbReference type="AlphaFoldDB" id="A0A1R4H329"/>
<dbReference type="Pfam" id="PF01041">
    <property type="entry name" value="DegT_DnrJ_EryC1"/>
    <property type="match status" value="1"/>
</dbReference>
<accession>A0A1R4H329</accession>
<evidence type="ECO:0000313" key="5">
    <source>
        <dbReference type="Proteomes" id="UP000195667"/>
    </source>
</evidence>
<evidence type="ECO:0000256" key="3">
    <source>
        <dbReference type="RuleBase" id="RU004508"/>
    </source>
</evidence>
<dbReference type="InterPro" id="IPR015422">
    <property type="entry name" value="PyrdxlP-dep_Trfase_small"/>
</dbReference>
<evidence type="ECO:0000313" key="4">
    <source>
        <dbReference type="EMBL" id="SJM90653.1"/>
    </source>
</evidence>
<dbReference type="InterPro" id="IPR000653">
    <property type="entry name" value="DegT/StrS_aminotransferase"/>
</dbReference>
<keyword evidence="5" id="KW-1185">Reference proteome</keyword>
<name>A0A1R4H329_9GAMM</name>
<comment type="similarity">
    <text evidence="2 3">Belongs to the DegT/DnrJ/EryC1 family.</text>
</comment>
<dbReference type="InterPro" id="IPR015424">
    <property type="entry name" value="PyrdxlP-dep_Trfase"/>
</dbReference>
<dbReference type="GO" id="GO:0008483">
    <property type="term" value="F:transaminase activity"/>
    <property type="evidence" value="ECO:0007669"/>
    <property type="project" value="TreeGrafter"/>
</dbReference>
<dbReference type="GO" id="GO:0000271">
    <property type="term" value="P:polysaccharide biosynthetic process"/>
    <property type="evidence" value="ECO:0007669"/>
    <property type="project" value="TreeGrafter"/>
</dbReference>
<keyword evidence="1 3" id="KW-0663">Pyridoxal phosphate</keyword>
<protein>
    <recommendedName>
        <fullName evidence="6">DegT/DnrJ/EryC1/StrS aminotransferase</fullName>
    </recommendedName>
</protein>